<keyword evidence="1" id="KW-1133">Transmembrane helix</keyword>
<accession>A0A0A9B4H8</accession>
<evidence type="ECO:0000256" key="1">
    <source>
        <dbReference type="SAM" id="Phobius"/>
    </source>
</evidence>
<keyword evidence="1" id="KW-0812">Transmembrane</keyword>
<dbReference type="EMBL" id="GBRH01243683">
    <property type="protein sequence ID" value="JAD54212.1"/>
    <property type="molecule type" value="Transcribed_RNA"/>
</dbReference>
<proteinExistence type="predicted"/>
<name>A0A0A9B4H8_ARUDO</name>
<dbReference type="AlphaFoldDB" id="A0A0A9B4H8"/>
<keyword evidence="1" id="KW-0472">Membrane</keyword>
<protein>
    <submittedName>
        <fullName evidence="2">Uncharacterized protein</fullName>
    </submittedName>
</protein>
<reference evidence="2" key="1">
    <citation type="submission" date="2014-09" db="EMBL/GenBank/DDBJ databases">
        <authorList>
            <person name="Magalhaes I.L.F."/>
            <person name="Oliveira U."/>
            <person name="Santos F.R."/>
            <person name="Vidigal T.H.D.A."/>
            <person name="Brescovit A.D."/>
            <person name="Santos A.J."/>
        </authorList>
    </citation>
    <scope>NUCLEOTIDE SEQUENCE</scope>
    <source>
        <tissue evidence="2">Shoot tissue taken approximately 20 cm above the soil surface</tissue>
    </source>
</reference>
<sequence length="27" mass="3163">MFTQEYSCVMAACVLPFVSIFFVRLLF</sequence>
<evidence type="ECO:0000313" key="2">
    <source>
        <dbReference type="EMBL" id="JAD54212.1"/>
    </source>
</evidence>
<organism evidence="2">
    <name type="scientific">Arundo donax</name>
    <name type="common">Giant reed</name>
    <name type="synonym">Donax arundinaceus</name>
    <dbReference type="NCBI Taxonomy" id="35708"/>
    <lineage>
        <taxon>Eukaryota</taxon>
        <taxon>Viridiplantae</taxon>
        <taxon>Streptophyta</taxon>
        <taxon>Embryophyta</taxon>
        <taxon>Tracheophyta</taxon>
        <taxon>Spermatophyta</taxon>
        <taxon>Magnoliopsida</taxon>
        <taxon>Liliopsida</taxon>
        <taxon>Poales</taxon>
        <taxon>Poaceae</taxon>
        <taxon>PACMAD clade</taxon>
        <taxon>Arundinoideae</taxon>
        <taxon>Arundineae</taxon>
        <taxon>Arundo</taxon>
    </lineage>
</organism>
<reference evidence="2" key="2">
    <citation type="journal article" date="2015" name="Data Brief">
        <title>Shoot transcriptome of the giant reed, Arundo donax.</title>
        <authorList>
            <person name="Barrero R.A."/>
            <person name="Guerrero F.D."/>
            <person name="Moolhuijzen P."/>
            <person name="Goolsby J.A."/>
            <person name="Tidwell J."/>
            <person name="Bellgard S.E."/>
            <person name="Bellgard M.I."/>
        </authorList>
    </citation>
    <scope>NUCLEOTIDE SEQUENCE</scope>
    <source>
        <tissue evidence="2">Shoot tissue taken approximately 20 cm above the soil surface</tissue>
    </source>
</reference>
<feature type="transmembrane region" description="Helical" evidence="1">
    <location>
        <begin position="6"/>
        <end position="26"/>
    </location>
</feature>